<feature type="compositionally biased region" description="Basic and acidic residues" evidence="1">
    <location>
        <begin position="43"/>
        <end position="63"/>
    </location>
</feature>
<evidence type="ECO:0000313" key="2">
    <source>
        <dbReference type="EMBL" id="CAA9329527.1"/>
    </source>
</evidence>
<feature type="compositionally biased region" description="Basic residues" evidence="1">
    <location>
        <begin position="20"/>
        <end position="42"/>
    </location>
</feature>
<name>A0A6J4LDW5_9ACTN</name>
<proteinExistence type="predicted"/>
<feature type="compositionally biased region" description="Basic and acidic residues" evidence="1">
    <location>
        <begin position="83"/>
        <end position="97"/>
    </location>
</feature>
<evidence type="ECO:0000256" key="1">
    <source>
        <dbReference type="SAM" id="MobiDB-lite"/>
    </source>
</evidence>
<accession>A0A6J4LDW5</accession>
<dbReference type="AlphaFoldDB" id="A0A6J4LDW5"/>
<feature type="non-terminal residue" evidence="2">
    <location>
        <position position="164"/>
    </location>
</feature>
<protein>
    <submittedName>
        <fullName evidence="2">Uncharacterized protein</fullName>
    </submittedName>
</protein>
<organism evidence="2">
    <name type="scientific">uncultured Nocardioidaceae bacterium</name>
    <dbReference type="NCBI Taxonomy" id="253824"/>
    <lineage>
        <taxon>Bacteria</taxon>
        <taxon>Bacillati</taxon>
        <taxon>Actinomycetota</taxon>
        <taxon>Actinomycetes</taxon>
        <taxon>Propionibacteriales</taxon>
        <taxon>Nocardioidaceae</taxon>
        <taxon>environmental samples</taxon>
    </lineage>
</organism>
<feature type="non-terminal residue" evidence="2">
    <location>
        <position position="1"/>
    </location>
</feature>
<gene>
    <name evidence="2" type="ORF">AVDCRST_MAG24-735</name>
</gene>
<feature type="compositionally biased region" description="Low complexity" evidence="1">
    <location>
        <begin position="1"/>
        <end position="19"/>
    </location>
</feature>
<feature type="compositionally biased region" description="Basic and acidic residues" evidence="1">
    <location>
        <begin position="121"/>
        <end position="132"/>
    </location>
</feature>
<dbReference type="EMBL" id="CADCUF010000113">
    <property type="protein sequence ID" value="CAA9329527.1"/>
    <property type="molecule type" value="Genomic_DNA"/>
</dbReference>
<reference evidence="2" key="1">
    <citation type="submission" date="2020-02" db="EMBL/GenBank/DDBJ databases">
        <authorList>
            <person name="Meier V. D."/>
        </authorList>
    </citation>
    <scope>NUCLEOTIDE SEQUENCE</scope>
    <source>
        <strain evidence="2">AVDCRST_MAG24</strain>
    </source>
</reference>
<sequence>LRALAPGALRPLAPGAGARRSLRHHDARQRAAGHHLRPARARARGDRHRDRRSSHERGRDLPHRRAAPRAPGRTPQRRLPRPPPDHRRGPDAGDPRPADPPCREPPAAAGPRVLHAGAAGGDRRPRRAEQGRRQRGPLRAGRPSRAGLEPAVARLLRHVEPPRL</sequence>
<feature type="region of interest" description="Disordered" evidence="1">
    <location>
        <begin position="1"/>
        <end position="164"/>
    </location>
</feature>